<evidence type="ECO:0000256" key="2">
    <source>
        <dbReference type="ARBA" id="ARBA00012118"/>
    </source>
</evidence>
<feature type="binding site" evidence="8">
    <location>
        <position position="149"/>
    </location>
    <ligand>
        <name>Zn(2+)</name>
        <dbReference type="ChEBI" id="CHEBI:29105"/>
    </ligand>
</feature>
<feature type="binding site" evidence="8">
    <location>
        <position position="190"/>
    </location>
    <ligand>
        <name>Zn(2+)</name>
        <dbReference type="ChEBI" id="CHEBI:29105"/>
    </ligand>
</feature>
<evidence type="ECO:0000256" key="8">
    <source>
        <dbReference type="HAMAP-Rule" id="MF_00124"/>
    </source>
</evidence>
<evidence type="ECO:0000256" key="5">
    <source>
        <dbReference type="ARBA" id="ARBA00022741"/>
    </source>
</evidence>
<evidence type="ECO:0000256" key="7">
    <source>
        <dbReference type="ARBA" id="ARBA00022840"/>
    </source>
</evidence>
<evidence type="ECO:0000313" key="13">
    <source>
        <dbReference type="EMBL" id="QGQ95510.1"/>
    </source>
</evidence>
<dbReference type="AlphaFoldDB" id="A0A6B8RH42"/>
<comment type="catalytic activity">
    <reaction evidence="8 11">
        <text>thymidine + ATP = dTMP + ADP + H(+)</text>
        <dbReference type="Rhea" id="RHEA:19129"/>
        <dbReference type="ChEBI" id="CHEBI:15378"/>
        <dbReference type="ChEBI" id="CHEBI:17748"/>
        <dbReference type="ChEBI" id="CHEBI:30616"/>
        <dbReference type="ChEBI" id="CHEBI:63528"/>
        <dbReference type="ChEBI" id="CHEBI:456216"/>
        <dbReference type="EC" id="2.7.1.21"/>
    </reaction>
</comment>
<keyword evidence="8" id="KW-0963">Cytoplasm</keyword>
<dbReference type="GO" id="GO:0005829">
    <property type="term" value="C:cytosol"/>
    <property type="evidence" value="ECO:0007669"/>
    <property type="project" value="TreeGrafter"/>
</dbReference>
<dbReference type="SUPFAM" id="SSF52540">
    <property type="entry name" value="P-loop containing nucleoside triphosphate hydrolases"/>
    <property type="match status" value="1"/>
</dbReference>
<feature type="active site" description="Proton acceptor" evidence="8 9">
    <location>
        <position position="89"/>
    </location>
</feature>
<dbReference type="GO" id="GO:0005524">
    <property type="term" value="F:ATP binding"/>
    <property type="evidence" value="ECO:0007669"/>
    <property type="project" value="UniProtKB-UniRule"/>
</dbReference>
<sequence>MAQFYYRYSTMNAGKSIDVLKTYHNYKEQGKLALLFSSDKDDRYGVGFVASRIGMKEKAIMFDDETNIFEIVQFFVQREIQVDCILVDESHFLRRNQVLQLAEIVDDLNIPVIAYGLRTDFRGELFEGSNALFSEADKVEELKTICWFCYHKATRNLRVQNNVPTFQGEQVVIGNNADKQENEVAYFPVCRKCMKKMKVSGKLLPLPERKKSEVERLFWDTYEEYTESGRK</sequence>
<reference evidence="14" key="1">
    <citation type="submission" date="2018-11" db="EMBL/GenBank/DDBJ databases">
        <title>Complete genome sequence of Paenibacillus sp. ML311-T8.</title>
        <authorList>
            <person name="Nam Y.-D."/>
            <person name="Kang J."/>
            <person name="Chung W.-H."/>
            <person name="Park Y.S."/>
        </authorList>
    </citation>
    <scope>NUCLEOTIDE SEQUENCE [LARGE SCALE GENOMIC DNA]</scope>
    <source>
        <strain evidence="14">ML311-T8</strain>
    </source>
</reference>
<dbReference type="Pfam" id="PF00265">
    <property type="entry name" value="TK"/>
    <property type="match status" value="1"/>
</dbReference>
<dbReference type="Gene3D" id="3.40.50.300">
    <property type="entry name" value="P-loop containing nucleotide triphosphate hydrolases"/>
    <property type="match status" value="1"/>
</dbReference>
<proteinExistence type="inferred from homology"/>
<dbReference type="RefSeq" id="WP_155700547.1">
    <property type="nucleotide sequence ID" value="NZ_CP034235.1"/>
</dbReference>
<dbReference type="GO" id="GO:0046104">
    <property type="term" value="P:thymidine metabolic process"/>
    <property type="evidence" value="ECO:0007669"/>
    <property type="project" value="TreeGrafter"/>
</dbReference>
<keyword evidence="8" id="KW-0862">Zinc</keyword>
<feature type="binding site" evidence="8">
    <location>
        <begin position="9"/>
        <end position="16"/>
    </location>
    <ligand>
        <name>ATP</name>
        <dbReference type="ChEBI" id="CHEBI:30616"/>
    </ligand>
</feature>
<dbReference type="NCBIfam" id="NF003300">
    <property type="entry name" value="PRK04296.1-5"/>
    <property type="match status" value="1"/>
</dbReference>
<comment type="similarity">
    <text evidence="1 8 12">Belongs to the thymidine kinase family.</text>
</comment>
<evidence type="ECO:0000256" key="6">
    <source>
        <dbReference type="ARBA" id="ARBA00022777"/>
    </source>
</evidence>
<dbReference type="Proteomes" id="UP000426246">
    <property type="component" value="Chromosome"/>
</dbReference>
<feature type="binding site" evidence="10">
    <location>
        <position position="186"/>
    </location>
    <ligand>
        <name>substrate</name>
    </ligand>
</feature>
<dbReference type="EC" id="2.7.1.21" evidence="2 8"/>
<keyword evidence="5 8" id="KW-0547">Nucleotide-binding</keyword>
<evidence type="ECO:0000256" key="4">
    <source>
        <dbReference type="ARBA" id="ARBA00022679"/>
    </source>
</evidence>
<dbReference type="SUPFAM" id="SSF57716">
    <property type="entry name" value="Glucocorticoid receptor-like (DNA-binding domain)"/>
    <property type="match status" value="1"/>
</dbReference>
<dbReference type="InterPro" id="IPR027417">
    <property type="entry name" value="P-loop_NTPase"/>
</dbReference>
<dbReference type="PANTHER" id="PTHR11441">
    <property type="entry name" value="THYMIDINE KINASE"/>
    <property type="match status" value="1"/>
</dbReference>
<comment type="subunit">
    <text evidence="8">Homotetramer.</text>
</comment>
<dbReference type="KEGG" id="ppsc:EHS13_11780"/>
<dbReference type="GO" id="GO:0008270">
    <property type="term" value="F:zinc ion binding"/>
    <property type="evidence" value="ECO:0007669"/>
    <property type="project" value="UniProtKB-UniRule"/>
</dbReference>
<feature type="binding site" evidence="8">
    <location>
        <position position="146"/>
    </location>
    <ligand>
        <name>Zn(2+)</name>
        <dbReference type="ChEBI" id="CHEBI:29105"/>
    </ligand>
</feature>
<organism evidence="13 14">
    <name type="scientific">Paenibacillus psychroresistens</name>
    <dbReference type="NCBI Taxonomy" id="1778678"/>
    <lineage>
        <taxon>Bacteria</taxon>
        <taxon>Bacillati</taxon>
        <taxon>Bacillota</taxon>
        <taxon>Bacilli</taxon>
        <taxon>Bacillales</taxon>
        <taxon>Paenibacillaceae</taxon>
        <taxon>Paenibacillus</taxon>
    </lineage>
</organism>
<keyword evidence="6 8" id="KW-0418">Kinase</keyword>
<evidence type="ECO:0000256" key="1">
    <source>
        <dbReference type="ARBA" id="ARBA00007587"/>
    </source>
</evidence>
<protein>
    <recommendedName>
        <fullName evidence="2 8">Thymidine kinase</fullName>
        <ecNumber evidence="2 8">2.7.1.21</ecNumber>
    </recommendedName>
</protein>
<feature type="binding site" evidence="10">
    <location>
        <begin position="171"/>
        <end position="174"/>
    </location>
    <ligand>
        <name>substrate</name>
    </ligand>
</feature>
<dbReference type="InterPro" id="IPR001267">
    <property type="entry name" value="Thymidine_kinase"/>
</dbReference>
<feature type="binding site" evidence="8">
    <location>
        <position position="193"/>
    </location>
    <ligand>
        <name>Zn(2+)</name>
        <dbReference type="ChEBI" id="CHEBI:29105"/>
    </ligand>
</feature>
<comment type="subcellular location">
    <subcellularLocation>
        <location evidence="8">Cytoplasm</location>
    </subcellularLocation>
</comment>
<evidence type="ECO:0000313" key="14">
    <source>
        <dbReference type="Proteomes" id="UP000426246"/>
    </source>
</evidence>
<feature type="binding site" evidence="8">
    <location>
        <begin position="88"/>
        <end position="91"/>
    </location>
    <ligand>
        <name>ATP</name>
        <dbReference type="ChEBI" id="CHEBI:30616"/>
    </ligand>
</feature>
<dbReference type="EMBL" id="CP034235">
    <property type="protein sequence ID" value="QGQ95510.1"/>
    <property type="molecule type" value="Genomic_DNA"/>
</dbReference>
<keyword evidence="3 8" id="KW-0237">DNA synthesis</keyword>
<evidence type="ECO:0000256" key="10">
    <source>
        <dbReference type="PIRSR" id="PIRSR035805-2"/>
    </source>
</evidence>
<dbReference type="PIRSF" id="PIRSF035805">
    <property type="entry name" value="TK_cell"/>
    <property type="match status" value="1"/>
</dbReference>
<keyword evidence="8" id="KW-0479">Metal-binding</keyword>
<evidence type="ECO:0000256" key="9">
    <source>
        <dbReference type="PIRSR" id="PIRSR035805-1"/>
    </source>
</evidence>
<evidence type="ECO:0000256" key="11">
    <source>
        <dbReference type="RuleBase" id="RU000544"/>
    </source>
</evidence>
<keyword evidence="4 8" id="KW-0808">Transferase</keyword>
<dbReference type="HAMAP" id="MF_00124">
    <property type="entry name" value="Thymidine_kinase"/>
    <property type="match status" value="1"/>
</dbReference>
<evidence type="ECO:0000256" key="12">
    <source>
        <dbReference type="RuleBase" id="RU004165"/>
    </source>
</evidence>
<keyword evidence="14" id="KW-1185">Reference proteome</keyword>
<dbReference type="GO" id="GO:0071897">
    <property type="term" value="P:DNA biosynthetic process"/>
    <property type="evidence" value="ECO:0007669"/>
    <property type="project" value="UniProtKB-KW"/>
</dbReference>
<dbReference type="PANTHER" id="PTHR11441:SF0">
    <property type="entry name" value="THYMIDINE KINASE, CYTOSOLIC"/>
    <property type="match status" value="1"/>
</dbReference>
<dbReference type="GO" id="GO:0004797">
    <property type="term" value="F:thymidine kinase activity"/>
    <property type="evidence" value="ECO:0007669"/>
    <property type="project" value="UniProtKB-UniRule"/>
</dbReference>
<dbReference type="Gene3D" id="3.30.60.20">
    <property type="match status" value="1"/>
</dbReference>
<accession>A0A6B8RH42</accession>
<name>A0A6B8RH42_9BACL</name>
<gene>
    <name evidence="8" type="primary">tdk</name>
    <name evidence="13" type="ORF">EHS13_11780</name>
</gene>
<keyword evidence="7 8" id="KW-0067">ATP-binding</keyword>
<dbReference type="OrthoDB" id="9781579at2"/>
<evidence type="ECO:0000256" key="3">
    <source>
        <dbReference type="ARBA" id="ARBA00022634"/>
    </source>
</evidence>